<organism evidence="2 3">
    <name type="scientific">Kalanchoe fedtschenkoi</name>
    <name type="common">Lavender scallops</name>
    <name type="synonym">South American air plant</name>
    <dbReference type="NCBI Taxonomy" id="63787"/>
    <lineage>
        <taxon>Eukaryota</taxon>
        <taxon>Viridiplantae</taxon>
        <taxon>Streptophyta</taxon>
        <taxon>Embryophyta</taxon>
        <taxon>Tracheophyta</taxon>
        <taxon>Spermatophyta</taxon>
        <taxon>Magnoliopsida</taxon>
        <taxon>eudicotyledons</taxon>
        <taxon>Gunneridae</taxon>
        <taxon>Pentapetalae</taxon>
        <taxon>Saxifragales</taxon>
        <taxon>Crassulaceae</taxon>
        <taxon>Kalanchoe</taxon>
    </lineage>
</organism>
<proteinExistence type="predicted"/>
<evidence type="ECO:0000313" key="2">
    <source>
        <dbReference type="EnsemblPlants" id="Kaladp0039s0434.1.v1.1.CDS.1"/>
    </source>
</evidence>
<accession>A0A7N0TLN3</accession>
<dbReference type="Gramene" id="Kaladp0039s0434.1.v1.1">
    <property type="protein sequence ID" value="Kaladp0039s0434.1.v1.1.CDS.1"/>
    <property type="gene ID" value="Kaladp0039s0434.v1.1"/>
</dbReference>
<keyword evidence="3" id="KW-1185">Reference proteome</keyword>
<keyword evidence="1" id="KW-0472">Membrane</keyword>
<sequence length="76" mass="9001">MIKLQLLFSFHHRRLSHVITSGSYWSLFTIFLFIHLKPLNFFIKTIITHPAESMRTFSIPRQHKIWGSFPARALCS</sequence>
<evidence type="ECO:0000313" key="3">
    <source>
        <dbReference type="Proteomes" id="UP000594263"/>
    </source>
</evidence>
<evidence type="ECO:0000256" key="1">
    <source>
        <dbReference type="SAM" id="Phobius"/>
    </source>
</evidence>
<dbReference type="AlphaFoldDB" id="A0A7N0TLN3"/>
<protein>
    <submittedName>
        <fullName evidence="2">Uncharacterized protein</fullName>
    </submittedName>
</protein>
<name>A0A7N0TLN3_KALFE</name>
<feature type="transmembrane region" description="Helical" evidence="1">
    <location>
        <begin position="15"/>
        <end position="34"/>
    </location>
</feature>
<dbReference type="EnsemblPlants" id="Kaladp0039s0434.1.v1.1">
    <property type="protein sequence ID" value="Kaladp0039s0434.1.v1.1.CDS.1"/>
    <property type="gene ID" value="Kaladp0039s0434.v1.1"/>
</dbReference>
<keyword evidence="1" id="KW-1133">Transmembrane helix</keyword>
<keyword evidence="1" id="KW-0812">Transmembrane</keyword>
<reference evidence="2" key="1">
    <citation type="submission" date="2021-01" db="UniProtKB">
        <authorList>
            <consortium name="EnsemblPlants"/>
        </authorList>
    </citation>
    <scope>IDENTIFICATION</scope>
</reference>
<dbReference type="Proteomes" id="UP000594263">
    <property type="component" value="Unplaced"/>
</dbReference>